<dbReference type="GO" id="GO:0016853">
    <property type="term" value="F:isomerase activity"/>
    <property type="evidence" value="ECO:0007669"/>
    <property type="project" value="UniProtKB-KW"/>
</dbReference>
<proteinExistence type="predicted"/>
<name>A0A2M8QG33_9CHLR</name>
<dbReference type="Proteomes" id="UP000230790">
    <property type="component" value="Unassembled WGS sequence"/>
</dbReference>
<dbReference type="InterPro" id="IPR050312">
    <property type="entry name" value="IolE/XylAMocC-like"/>
</dbReference>
<dbReference type="AlphaFoldDB" id="A0A2M8QG33"/>
<dbReference type="InterPro" id="IPR036237">
    <property type="entry name" value="Xyl_isomerase-like_sf"/>
</dbReference>
<protein>
    <submittedName>
        <fullName evidence="2">Sugar phosphate isomerase/epimerase</fullName>
    </submittedName>
</protein>
<reference evidence="2 3" key="1">
    <citation type="submission" date="2017-11" db="EMBL/GenBank/DDBJ databases">
        <title>Evolution of Phototrophy in the Chloroflexi Phylum Driven by Horizontal Gene Transfer.</title>
        <authorList>
            <person name="Ward L.M."/>
            <person name="Hemp J."/>
            <person name="Shih P.M."/>
            <person name="Mcglynn S.E."/>
            <person name="Fischer W."/>
        </authorList>
    </citation>
    <scope>NUCLEOTIDE SEQUENCE [LARGE SCALE GENOMIC DNA]</scope>
    <source>
        <strain evidence="2">JP3_7</strain>
    </source>
</reference>
<dbReference type="PANTHER" id="PTHR12110">
    <property type="entry name" value="HYDROXYPYRUVATE ISOMERASE"/>
    <property type="match status" value="1"/>
</dbReference>
<evidence type="ECO:0000259" key="1">
    <source>
        <dbReference type="Pfam" id="PF01261"/>
    </source>
</evidence>
<dbReference type="PANTHER" id="PTHR12110:SF41">
    <property type="entry name" value="INOSOSE DEHYDRATASE"/>
    <property type="match status" value="1"/>
</dbReference>
<dbReference type="EMBL" id="PGTN01000006">
    <property type="protein sequence ID" value="PJF48770.1"/>
    <property type="molecule type" value="Genomic_DNA"/>
</dbReference>
<keyword evidence="2" id="KW-0413">Isomerase</keyword>
<comment type="caution">
    <text evidence="2">The sequence shown here is derived from an EMBL/GenBank/DDBJ whole genome shotgun (WGS) entry which is preliminary data.</text>
</comment>
<organism evidence="2 3">
    <name type="scientific">Candidatus Thermofonsia Clade 3 bacterium</name>
    <dbReference type="NCBI Taxonomy" id="2364212"/>
    <lineage>
        <taxon>Bacteria</taxon>
        <taxon>Bacillati</taxon>
        <taxon>Chloroflexota</taxon>
        <taxon>Candidatus Thermofontia</taxon>
        <taxon>Candidatus Thermofonsia Clade 3</taxon>
    </lineage>
</organism>
<sequence>MRKIALQLYTVRETLKKDFVGTLAQVARIGYTGVELAGDMGGHSARELRRILDDLGIRMISGHVGMDALGGGLEKLLEDYAMLGAGYVGVAWMPESYRSETGWLRAGRLMEQAALQAQKHDLVFHYHNHAFEFERLPNGKYAFDQLFDNTDPALLKSQLDVYWVKKGGEDPVAYIKKLSGRVPLIHLKDMSADPSHTFEIVGEGILDFDAVFAAGDASGVDWYIVEQDKCPKGELESARRSYQNIVARGWLG</sequence>
<feature type="domain" description="Xylose isomerase-like TIM barrel" evidence="1">
    <location>
        <begin position="23"/>
        <end position="228"/>
    </location>
</feature>
<dbReference type="SUPFAM" id="SSF51658">
    <property type="entry name" value="Xylose isomerase-like"/>
    <property type="match status" value="1"/>
</dbReference>
<accession>A0A2M8QG33</accession>
<dbReference type="InterPro" id="IPR013022">
    <property type="entry name" value="Xyl_isomerase-like_TIM-brl"/>
</dbReference>
<evidence type="ECO:0000313" key="2">
    <source>
        <dbReference type="EMBL" id="PJF48770.1"/>
    </source>
</evidence>
<evidence type="ECO:0000313" key="3">
    <source>
        <dbReference type="Proteomes" id="UP000230790"/>
    </source>
</evidence>
<gene>
    <name evidence="2" type="ORF">CUN48_01605</name>
</gene>
<dbReference type="Pfam" id="PF01261">
    <property type="entry name" value="AP_endonuc_2"/>
    <property type="match status" value="1"/>
</dbReference>
<dbReference type="Gene3D" id="3.20.20.150">
    <property type="entry name" value="Divalent-metal-dependent TIM barrel enzymes"/>
    <property type="match status" value="1"/>
</dbReference>